<accession>A0A3A4ZJU3</accession>
<feature type="coiled-coil region" evidence="1">
    <location>
        <begin position="240"/>
        <end position="267"/>
    </location>
</feature>
<reference evidence="2 3" key="1">
    <citation type="journal article" date="2017" name="ISME J.">
        <title>Energy and carbon metabolisms in a deep terrestrial subsurface fluid microbial community.</title>
        <authorList>
            <person name="Momper L."/>
            <person name="Jungbluth S.P."/>
            <person name="Lee M.D."/>
            <person name="Amend J.P."/>
        </authorList>
    </citation>
    <scope>NUCLEOTIDE SEQUENCE [LARGE SCALE GENOMIC DNA]</scope>
    <source>
        <strain evidence="2">SURF_46</strain>
    </source>
</reference>
<keyword evidence="1" id="KW-0175">Coiled coil</keyword>
<protein>
    <submittedName>
        <fullName evidence="2">Uncharacterized protein</fullName>
    </submittedName>
</protein>
<proteinExistence type="predicted"/>
<gene>
    <name evidence="2" type="ORF">C4561_03540</name>
</gene>
<evidence type="ECO:0000313" key="3">
    <source>
        <dbReference type="Proteomes" id="UP000265540"/>
    </source>
</evidence>
<dbReference type="AlphaFoldDB" id="A0A3A4ZJU3"/>
<sequence>MSINGEREIPALAYAPGEEIGVGWESIVRELGPDWVIKEVNPFDNDGEKKPKSESRMRYLRSEERAVRMSHEQQRLQQIFGEEHFERMYFIKTADEKGEEIFLMIQKRVHGANLNAYIKREDITTEQFIKENREQLMELAWGAKKAFIEFGMPLDFHIGNMIREEATGNIKIVDTGEPARGLERLSGEIKPQDVMEIMERTEKRLNTMRTLEDRLELSPEEVKALNEKYDIDESEFGKRVEFLQGKKKEAEAQLAKERKEREEALSQFLDGVMDGNDTTTGRRVHEAALKLVEGMKVNKKTQEHLDELEKNADVAGDKAYWTEFLTRI</sequence>
<comment type="caution">
    <text evidence="2">The sequence shown here is derived from an EMBL/GenBank/DDBJ whole genome shotgun (WGS) entry which is preliminary data.</text>
</comment>
<name>A0A3A4ZJU3_UNCKA</name>
<evidence type="ECO:0000256" key="1">
    <source>
        <dbReference type="SAM" id="Coils"/>
    </source>
</evidence>
<dbReference type="EMBL" id="QZJF01000017">
    <property type="protein sequence ID" value="RJR26826.1"/>
    <property type="molecule type" value="Genomic_DNA"/>
</dbReference>
<evidence type="ECO:0000313" key="2">
    <source>
        <dbReference type="EMBL" id="RJR26826.1"/>
    </source>
</evidence>
<organism evidence="2 3">
    <name type="scientific">candidate division WWE3 bacterium</name>
    <dbReference type="NCBI Taxonomy" id="2053526"/>
    <lineage>
        <taxon>Bacteria</taxon>
        <taxon>Katanobacteria</taxon>
    </lineage>
</organism>
<dbReference type="Proteomes" id="UP000265540">
    <property type="component" value="Unassembled WGS sequence"/>
</dbReference>